<comment type="caution">
    <text evidence="1">The sequence shown here is derived from an EMBL/GenBank/DDBJ whole genome shotgun (WGS) entry which is preliminary data.</text>
</comment>
<keyword evidence="2" id="KW-1185">Reference proteome</keyword>
<dbReference type="Proteomes" id="UP000292507">
    <property type="component" value="Unassembled WGS sequence"/>
</dbReference>
<sequence>MSTTTLAPRTTLRSSDFRLTGSDIAFLSDGYEIGFSDSDAKQSAVGQALDQWWAATGLRAMPLALLRRKLRQALSGEKKAAIDQLIADAVNGGEVALLRGRAGR</sequence>
<gene>
    <name evidence="1" type="ORF">BKA19_0246</name>
</gene>
<dbReference type="AlphaFoldDB" id="A0A4V2G1U7"/>
<name>A0A4V2G1U7_9ACTN</name>
<reference evidence="1 2" key="1">
    <citation type="submission" date="2019-02" db="EMBL/GenBank/DDBJ databases">
        <title>Sequencing the genomes of 1000 actinobacteria strains.</title>
        <authorList>
            <person name="Klenk H.-P."/>
        </authorList>
    </citation>
    <scope>NUCLEOTIDE SEQUENCE [LARGE SCALE GENOMIC DNA]</scope>
    <source>
        <strain evidence="1 2">DSM 44509</strain>
    </source>
</reference>
<accession>A0A4V2G1U7</accession>
<dbReference type="EMBL" id="SHKV01000001">
    <property type="protein sequence ID" value="RZU30626.1"/>
    <property type="molecule type" value="Genomic_DNA"/>
</dbReference>
<protein>
    <submittedName>
        <fullName evidence="1">Uncharacterized protein</fullName>
    </submittedName>
</protein>
<proteinExistence type="predicted"/>
<dbReference type="RefSeq" id="WP_104530280.1">
    <property type="nucleotide sequence ID" value="NZ_POQT01000047.1"/>
</dbReference>
<organism evidence="1 2">
    <name type="scientific">Blastococcus saxobsidens</name>
    <dbReference type="NCBI Taxonomy" id="138336"/>
    <lineage>
        <taxon>Bacteria</taxon>
        <taxon>Bacillati</taxon>
        <taxon>Actinomycetota</taxon>
        <taxon>Actinomycetes</taxon>
        <taxon>Geodermatophilales</taxon>
        <taxon>Geodermatophilaceae</taxon>
        <taxon>Blastococcus</taxon>
    </lineage>
</organism>
<evidence type="ECO:0000313" key="2">
    <source>
        <dbReference type="Proteomes" id="UP000292507"/>
    </source>
</evidence>
<evidence type="ECO:0000313" key="1">
    <source>
        <dbReference type="EMBL" id="RZU30626.1"/>
    </source>
</evidence>